<sequence>MFVKPDNTYNDIRYRSLNKWLDDMEEHEDIAVRCGVPLARDYVKYLKDEIKRLNEENQLKNTHMKKLIEKYRTK</sequence>
<dbReference type="AlphaFoldDB" id="A0A1I0Z559"/>
<gene>
    <name evidence="1" type="ORF">SAMN05216249_11314</name>
</gene>
<proteinExistence type="predicted"/>
<accession>A0A1I0Z559</accession>
<protein>
    <submittedName>
        <fullName evidence="1">Uncharacterized protein</fullName>
    </submittedName>
</protein>
<evidence type="ECO:0000313" key="2">
    <source>
        <dbReference type="Proteomes" id="UP000198838"/>
    </source>
</evidence>
<evidence type="ECO:0000313" key="1">
    <source>
        <dbReference type="EMBL" id="SFB20477.1"/>
    </source>
</evidence>
<dbReference type="RefSeq" id="WP_092872967.1">
    <property type="nucleotide sequence ID" value="NZ_FOJY01000013.1"/>
</dbReference>
<dbReference type="Proteomes" id="UP000198838">
    <property type="component" value="Unassembled WGS sequence"/>
</dbReference>
<reference evidence="1 2" key="1">
    <citation type="submission" date="2016-10" db="EMBL/GenBank/DDBJ databases">
        <authorList>
            <person name="de Groot N.N."/>
        </authorList>
    </citation>
    <scope>NUCLEOTIDE SEQUENCE [LARGE SCALE GENOMIC DNA]</scope>
    <source>
        <strain evidence="1 2">DSM 5522</strain>
    </source>
</reference>
<name>A0A1I0Z559_9FIRM</name>
<organism evidence="1 2">
    <name type="scientific">Acetitomaculum ruminis DSM 5522</name>
    <dbReference type="NCBI Taxonomy" id="1120918"/>
    <lineage>
        <taxon>Bacteria</taxon>
        <taxon>Bacillati</taxon>
        <taxon>Bacillota</taxon>
        <taxon>Clostridia</taxon>
        <taxon>Lachnospirales</taxon>
        <taxon>Lachnospiraceae</taxon>
        <taxon>Acetitomaculum</taxon>
    </lineage>
</organism>
<dbReference type="OrthoDB" id="2067289at2"/>
<dbReference type="EMBL" id="FOJY01000013">
    <property type="protein sequence ID" value="SFB20477.1"/>
    <property type="molecule type" value="Genomic_DNA"/>
</dbReference>
<keyword evidence="2" id="KW-1185">Reference proteome</keyword>